<feature type="non-terminal residue" evidence="2">
    <location>
        <position position="359"/>
    </location>
</feature>
<reference evidence="2" key="1">
    <citation type="submission" date="2020-06" db="EMBL/GenBank/DDBJ databases">
        <title>Legume-microbial interactions unlock mineral nutrients during tropical forest succession.</title>
        <authorList>
            <person name="Epihov D.Z."/>
        </authorList>
    </citation>
    <scope>NUCLEOTIDE SEQUENCE [LARGE SCALE GENOMIC DNA]</scope>
    <source>
        <strain evidence="2">Pan2503</strain>
    </source>
</reference>
<keyword evidence="1" id="KW-0732">Signal</keyword>
<evidence type="ECO:0000256" key="1">
    <source>
        <dbReference type="SAM" id="SignalP"/>
    </source>
</evidence>
<keyword evidence="3" id="KW-1185">Reference proteome</keyword>
<comment type="caution">
    <text evidence="2">The sequence shown here is derived from an EMBL/GenBank/DDBJ whole genome shotgun (WGS) entry which is preliminary data.</text>
</comment>
<gene>
    <name evidence="2" type="ORF">HRJ53_00830</name>
</gene>
<dbReference type="SUPFAM" id="SSF49503">
    <property type="entry name" value="Cupredoxins"/>
    <property type="match status" value="1"/>
</dbReference>
<dbReference type="Gene3D" id="2.60.40.420">
    <property type="entry name" value="Cupredoxins - blue copper proteins"/>
    <property type="match status" value="1"/>
</dbReference>
<evidence type="ECO:0000313" key="3">
    <source>
        <dbReference type="Proteomes" id="UP000567293"/>
    </source>
</evidence>
<dbReference type="InterPro" id="IPR008972">
    <property type="entry name" value="Cupredoxin"/>
</dbReference>
<protein>
    <submittedName>
        <fullName evidence="2">Uncharacterized protein</fullName>
    </submittedName>
</protein>
<dbReference type="Proteomes" id="UP000567293">
    <property type="component" value="Unassembled WGS sequence"/>
</dbReference>
<dbReference type="AlphaFoldDB" id="A0A7V8SV60"/>
<accession>A0A7V8SV60</accession>
<feature type="signal peptide" evidence="1">
    <location>
        <begin position="1"/>
        <end position="26"/>
    </location>
</feature>
<organism evidence="2 3">
    <name type="scientific">Candidatus Acidiferrum panamense</name>
    <dbReference type="NCBI Taxonomy" id="2741543"/>
    <lineage>
        <taxon>Bacteria</taxon>
        <taxon>Pseudomonadati</taxon>
        <taxon>Acidobacteriota</taxon>
        <taxon>Terriglobia</taxon>
        <taxon>Candidatus Acidiferrales</taxon>
        <taxon>Candidatus Acidiferrum</taxon>
    </lineage>
</organism>
<dbReference type="EMBL" id="JACDQQ010000082">
    <property type="protein sequence ID" value="MBA0083519.1"/>
    <property type="molecule type" value="Genomic_DNA"/>
</dbReference>
<proteinExistence type="predicted"/>
<feature type="chain" id="PRO_5031310166" evidence="1">
    <location>
        <begin position="27"/>
        <end position="359"/>
    </location>
</feature>
<sequence length="359" mass="35127">MQTKSFKAILKSTALALAILPFAAAAFGQQTVNLTAGPTTTTMPDGTTVPMWGYSCGTAVTGSTATCAALNPAAATAGTWSPVVITVPAASAGATALTINLTNNLLFTPAGTATQNGVPTSIVILGQVGGGLGQLSQRTSTTPPDHSLAQGCPTWFIADPNTPPGVPCTANDSGAIPPTQGPRVQSFSTEVAAGSAASLAWPALVPGTYLLESGTHPSIQVPMGLIGMLVVTTVPAGTTAGTAYPGATTAAGAVPAVTYNAELPLEFSEIDPVQNKAVDAAVRTPGFTEANTRTMGGAIGSIAVTSGGSGYTSNPTVTISAPGGTGTTATATADVGAVITGVTLTSGGSGYATTTTVTL</sequence>
<evidence type="ECO:0000313" key="2">
    <source>
        <dbReference type="EMBL" id="MBA0083519.1"/>
    </source>
</evidence>
<name>A0A7V8SV60_9BACT</name>